<evidence type="ECO:0000259" key="1">
    <source>
        <dbReference type="Pfam" id="PF20248"/>
    </source>
</evidence>
<proteinExistence type="predicted"/>
<dbReference type="Proteomes" id="UP000475582">
    <property type="component" value="Unassembled WGS sequence"/>
</dbReference>
<gene>
    <name evidence="2" type="ORF">GM676_02070</name>
</gene>
<feature type="domain" description="DUF6603" evidence="1">
    <location>
        <begin position="448"/>
        <end position="1005"/>
    </location>
</feature>
<sequence>MNDLLIAVLREFLNIVAPFRTAISAPAEIEALLARYGWDVEVGGNQLNPLSAAFALDPLIQQLASRTDQLISGTDQQRLHALVDVLQSIKDTAARFSSLQGASVGSAPFNQPGFWSELAGAMLDDLLAVYLERHQPLIFSILHAFGIQRYERVTPAGANRMPWTRSVLDLGQLGKLFTNPGGVLRDLYGWGGPSLNHARLLATFERIALAMGGQATLLPPRRTLADGQIALPLAASQHVQQLDWMLLDGVDSATQSRWRVGVSVLPVPPSAGAGVPGGLLFAPVLDGAAGLTLPVGQDVTLKIDGAFGAGDAIRLRLFPNDVHAVADAGALELAGKLSVRGAPDQPFLLFGKRDSTRLELDGFLVEGGFAGTLANPEVFFRANTGAEQGKLRLFVGFTEADGFIRKVLGDGFSADFGMDLLCSSRSGVSIAGSGGLEFQLPLNIDLSFFKLATLYVSARGGNNGVDLSLGAGCSLHLGPLQAMVENIGIKLSLVPAPAGRGAIGPFDLAVAFKPPNGIGLSIDVGVVRGGGYLFIDADRGEYAGALELTFAGFLSLKAIGILTTRMPDGSDGFSLLLIITAEFGSTGLQLGYGFTLLGVGGLVGLNRTMQLEALVSGVRTGAVNNVMFPRDIVANAPRIISDLRDFFPPALGTFLIGPMAKLGWGTPTLVSISLGVIIEIPGNIAILGVLRLALPAEIAPLVVIQVSFIGALEFDRQRIYFFATLYDSRVLFITIDGDMGLLAAYGEDANFVLSVGGFHPRYTPPPLPFPVPARLGITILNESWARVRAEGYFAVTSNTAQFGARVEIYFGFEVLSVESTTSFDALLQFSPLYFDVEIYSNFSVKVFGLGVWGLSIRVRLEGPAPWHARGEASISLLFFDVDVSIDVTWGEPRGEPLPDVDVQPLLAAEVGKLANWRAFNPTGRAGLVTMRSIPPEEAGLILHPSGTLQIAQKLVPLDVPVSKLGGSKVRDGKRFTLSVAGGALNKSADVKERFAAAQFNDLSDADRFGAPAFEPMNGGVELTPVGQTSFSSTAIKRSNRYELLTIDSTGPKPLRKLRGLHPLLSQRLLSGAAVSRSTLSAHQQRALTPFKEKVVAKGEGYAVASAANNARHGAAEFGSEAEARAHLAGLLQANPALHGQLQVLPSFELAA</sequence>
<evidence type="ECO:0000313" key="2">
    <source>
        <dbReference type="EMBL" id="MTV36368.1"/>
    </source>
</evidence>
<evidence type="ECO:0000313" key="3">
    <source>
        <dbReference type="Proteomes" id="UP000475582"/>
    </source>
</evidence>
<accession>A0A6L6PBC7</accession>
<organism evidence="2 3">
    <name type="scientific">Duganella radicis</name>
    <dbReference type="NCBI Taxonomy" id="551988"/>
    <lineage>
        <taxon>Bacteria</taxon>
        <taxon>Pseudomonadati</taxon>
        <taxon>Pseudomonadota</taxon>
        <taxon>Betaproteobacteria</taxon>
        <taxon>Burkholderiales</taxon>
        <taxon>Oxalobacteraceae</taxon>
        <taxon>Telluria group</taxon>
        <taxon>Duganella</taxon>
    </lineage>
</organism>
<keyword evidence="3" id="KW-1185">Reference proteome</keyword>
<name>A0A6L6PBC7_9BURK</name>
<reference evidence="2 3" key="1">
    <citation type="submission" date="2019-11" db="EMBL/GenBank/DDBJ databases">
        <title>Type strains purchased from KCTC, JCM and DSMZ.</title>
        <authorList>
            <person name="Lu H."/>
        </authorList>
    </citation>
    <scope>NUCLEOTIDE SEQUENCE [LARGE SCALE GENOMIC DNA]</scope>
    <source>
        <strain evidence="2 3">KCTC 22382</strain>
    </source>
</reference>
<protein>
    <recommendedName>
        <fullName evidence="1">DUF6603 domain-containing protein</fullName>
    </recommendedName>
</protein>
<dbReference type="AlphaFoldDB" id="A0A6L6PBC7"/>
<dbReference type="OrthoDB" id="535891at2"/>
<comment type="caution">
    <text evidence="2">The sequence shown here is derived from an EMBL/GenBank/DDBJ whole genome shotgun (WGS) entry which is preliminary data.</text>
</comment>
<dbReference type="RefSeq" id="WP_155461705.1">
    <property type="nucleotide sequence ID" value="NZ_WNKY01000001.1"/>
</dbReference>
<dbReference type="Pfam" id="PF20248">
    <property type="entry name" value="DUF6603"/>
    <property type="match status" value="1"/>
</dbReference>
<dbReference type="EMBL" id="WNKY01000001">
    <property type="protein sequence ID" value="MTV36368.1"/>
    <property type="molecule type" value="Genomic_DNA"/>
</dbReference>
<dbReference type="InterPro" id="IPR046538">
    <property type="entry name" value="DUF6603"/>
</dbReference>